<evidence type="ECO:0000313" key="1">
    <source>
        <dbReference type="EMBL" id="RPA83489.1"/>
    </source>
</evidence>
<dbReference type="EMBL" id="ML119664">
    <property type="protein sequence ID" value="RPA83489.1"/>
    <property type="molecule type" value="Genomic_DNA"/>
</dbReference>
<dbReference type="Proteomes" id="UP000275078">
    <property type="component" value="Unassembled WGS sequence"/>
</dbReference>
<sequence>MDVRASCVTEVVYASKYILMPLVVAINWNACGNEESALVTEVGTWNQTDHMQIRHRELPHGGADLFLDLGLTQRPVLSTAHVGTACNARKCMMNFHSKDPKQWFMADGALAFAGTWCMVDRKFGNHSAGTEDSSPMPWDRQSKWLSELGKIRSRTGQNGKVEIKRSTAHPNRWECFSAPSWKDRDLSRRVDFADSLYYKVHDSHNHEHPHAGQYGAGSFQLIALDFRCSSSEMSELPISRFARLVLPMLAYLNCVSETYICCSASMVPDVEALAAVNLPSVGGANPSAFSSFGGNLSETMKLVPLDCEEDSSMHFAPIQDLFHSTSCGWNLARNQAVMRIPTVASQLSNSFRPQCHFR</sequence>
<dbReference type="AlphaFoldDB" id="A0A3N4IBM9"/>
<evidence type="ECO:0000313" key="2">
    <source>
        <dbReference type="Proteomes" id="UP000275078"/>
    </source>
</evidence>
<accession>A0A3N4IBM9</accession>
<gene>
    <name evidence="1" type="ORF">BJ508DRAFT_375031</name>
</gene>
<keyword evidence="2" id="KW-1185">Reference proteome</keyword>
<name>A0A3N4IBM9_ASCIM</name>
<protein>
    <submittedName>
        <fullName evidence="1">Uncharacterized protein</fullName>
    </submittedName>
</protein>
<reference evidence="1 2" key="1">
    <citation type="journal article" date="2018" name="Nat. Ecol. Evol.">
        <title>Pezizomycetes genomes reveal the molecular basis of ectomycorrhizal truffle lifestyle.</title>
        <authorList>
            <person name="Murat C."/>
            <person name="Payen T."/>
            <person name="Noel B."/>
            <person name="Kuo A."/>
            <person name="Morin E."/>
            <person name="Chen J."/>
            <person name="Kohler A."/>
            <person name="Krizsan K."/>
            <person name="Balestrini R."/>
            <person name="Da Silva C."/>
            <person name="Montanini B."/>
            <person name="Hainaut M."/>
            <person name="Levati E."/>
            <person name="Barry K.W."/>
            <person name="Belfiori B."/>
            <person name="Cichocki N."/>
            <person name="Clum A."/>
            <person name="Dockter R.B."/>
            <person name="Fauchery L."/>
            <person name="Guy J."/>
            <person name="Iotti M."/>
            <person name="Le Tacon F."/>
            <person name="Lindquist E.A."/>
            <person name="Lipzen A."/>
            <person name="Malagnac F."/>
            <person name="Mello A."/>
            <person name="Molinier V."/>
            <person name="Miyauchi S."/>
            <person name="Poulain J."/>
            <person name="Riccioni C."/>
            <person name="Rubini A."/>
            <person name="Sitrit Y."/>
            <person name="Splivallo R."/>
            <person name="Traeger S."/>
            <person name="Wang M."/>
            <person name="Zifcakova L."/>
            <person name="Wipf D."/>
            <person name="Zambonelli A."/>
            <person name="Paolocci F."/>
            <person name="Nowrousian M."/>
            <person name="Ottonello S."/>
            <person name="Baldrian P."/>
            <person name="Spatafora J.W."/>
            <person name="Henrissat B."/>
            <person name="Nagy L.G."/>
            <person name="Aury J.M."/>
            <person name="Wincker P."/>
            <person name="Grigoriev I.V."/>
            <person name="Bonfante P."/>
            <person name="Martin F.M."/>
        </authorList>
    </citation>
    <scope>NUCLEOTIDE SEQUENCE [LARGE SCALE GENOMIC DNA]</scope>
    <source>
        <strain evidence="1 2">RN42</strain>
    </source>
</reference>
<proteinExistence type="predicted"/>
<organism evidence="1 2">
    <name type="scientific">Ascobolus immersus RN42</name>
    <dbReference type="NCBI Taxonomy" id="1160509"/>
    <lineage>
        <taxon>Eukaryota</taxon>
        <taxon>Fungi</taxon>
        <taxon>Dikarya</taxon>
        <taxon>Ascomycota</taxon>
        <taxon>Pezizomycotina</taxon>
        <taxon>Pezizomycetes</taxon>
        <taxon>Pezizales</taxon>
        <taxon>Ascobolaceae</taxon>
        <taxon>Ascobolus</taxon>
    </lineage>
</organism>